<reference evidence="2 3" key="1">
    <citation type="submission" date="2024-03" db="EMBL/GenBank/DDBJ databases">
        <title>Whole genomes of four grape xylem sap localized bacterial endophytes.</title>
        <authorList>
            <person name="Kumar G."/>
            <person name="Savka M.A."/>
        </authorList>
    </citation>
    <scope>NUCLEOTIDE SEQUENCE [LARGE SCALE GENOMIC DNA]</scope>
    <source>
        <strain evidence="2 3">RIT_GXS8</strain>
    </source>
</reference>
<proteinExistence type="predicted"/>
<dbReference type="Gene3D" id="3.30.9.10">
    <property type="entry name" value="D-Amino Acid Oxidase, subunit A, domain 2"/>
    <property type="match status" value="1"/>
</dbReference>
<accession>A0ABU8Y8K5</accession>
<name>A0ABU8Y8K5_9MICO</name>
<dbReference type="PRINTS" id="PR00420">
    <property type="entry name" value="RNGMNOXGNASE"/>
</dbReference>
<dbReference type="GO" id="GO:0004497">
    <property type="term" value="F:monooxygenase activity"/>
    <property type="evidence" value="ECO:0007669"/>
    <property type="project" value="UniProtKB-KW"/>
</dbReference>
<dbReference type="PANTHER" id="PTHR46865">
    <property type="entry name" value="OXIDOREDUCTASE-RELATED"/>
    <property type="match status" value="1"/>
</dbReference>
<dbReference type="Proteomes" id="UP001370299">
    <property type="component" value="Unassembled WGS sequence"/>
</dbReference>
<dbReference type="Pfam" id="PF01494">
    <property type="entry name" value="FAD_binding_3"/>
    <property type="match status" value="1"/>
</dbReference>
<dbReference type="PANTHER" id="PTHR46865:SF2">
    <property type="entry name" value="MONOOXYGENASE"/>
    <property type="match status" value="1"/>
</dbReference>
<dbReference type="RefSeq" id="WP_340196961.1">
    <property type="nucleotide sequence ID" value="NZ_JBBKAP010000051.1"/>
</dbReference>
<dbReference type="InterPro" id="IPR051704">
    <property type="entry name" value="FAD_aromatic-hydroxylase"/>
</dbReference>
<protein>
    <submittedName>
        <fullName evidence="2">FAD-dependent monooxygenase</fullName>
    </submittedName>
</protein>
<dbReference type="InterPro" id="IPR002938">
    <property type="entry name" value="FAD-bd"/>
</dbReference>
<sequence>MSTDRKRVLISGASIAGPALAYWLHRYGYETTIVERAPELRTGGQNVDVRGAGREVSRRMGIEDDIRAATTGEVGTRFVGRSGSVIAEFPAGTTDSGGATAELEILRGDLAQLLVSCTTNTTEYRFGDRITGIADNDGGAGDGVTVQFQHAPEERFDLVIAADGIGSSTRRLVFGDEPEIRSLGLETSYATIPRTDADDDWWRWYNAPGGRSVTLRPDPHGTIRATLSFVTDRTRERAGSERRSIEEQRRRLHEVFADAGWEAARVLEGIDTADDLYSESIGQVRAPRWSTGRVALVGDAAHCASPVSGMGTSLSLTGAYVLAGELAAHVDHRDAFRGYERIMRPYVAQAQQLPPGVPRVANPKSRLGIAAFGAAVRVASTPIIGRLGDRFFTPPADAIDLPDYAHLG</sequence>
<keyword evidence="2" id="KW-0560">Oxidoreductase</keyword>
<organism evidence="2 3">
    <name type="scientific">Curtobacterium citreum</name>
    <dbReference type="NCBI Taxonomy" id="2036"/>
    <lineage>
        <taxon>Bacteria</taxon>
        <taxon>Bacillati</taxon>
        <taxon>Actinomycetota</taxon>
        <taxon>Actinomycetes</taxon>
        <taxon>Micrococcales</taxon>
        <taxon>Microbacteriaceae</taxon>
        <taxon>Curtobacterium</taxon>
    </lineage>
</organism>
<gene>
    <name evidence="2" type="ORF">WMN62_02410</name>
</gene>
<evidence type="ECO:0000313" key="2">
    <source>
        <dbReference type="EMBL" id="MEK0170313.1"/>
    </source>
</evidence>
<evidence type="ECO:0000313" key="3">
    <source>
        <dbReference type="Proteomes" id="UP001370299"/>
    </source>
</evidence>
<dbReference type="SUPFAM" id="SSF51905">
    <property type="entry name" value="FAD/NAD(P)-binding domain"/>
    <property type="match status" value="1"/>
</dbReference>
<dbReference type="Gene3D" id="3.50.50.60">
    <property type="entry name" value="FAD/NAD(P)-binding domain"/>
    <property type="match status" value="1"/>
</dbReference>
<keyword evidence="3" id="KW-1185">Reference proteome</keyword>
<keyword evidence="2" id="KW-0503">Monooxygenase</keyword>
<evidence type="ECO:0000259" key="1">
    <source>
        <dbReference type="Pfam" id="PF01494"/>
    </source>
</evidence>
<feature type="domain" description="FAD-binding" evidence="1">
    <location>
        <begin position="7"/>
        <end position="347"/>
    </location>
</feature>
<comment type="caution">
    <text evidence="2">The sequence shown here is derived from an EMBL/GenBank/DDBJ whole genome shotgun (WGS) entry which is preliminary data.</text>
</comment>
<dbReference type="EMBL" id="JBBLYY010000016">
    <property type="protein sequence ID" value="MEK0170313.1"/>
    <property type="molecule type" value="Genomic_DNA"/>
</dbReference>
<dbReference type="InterPro" id="IPR036188">
    <property type="entry name" value="FAD/NAD-bd_sf"/>
</dbReference>